<dbReference type="InterPro" id="IPR036690">
    <property type="entry name" value="Fdx_antiC-bd_sf"/>
</dbReference>
<dbReference type="PROSITE" id="PS51447">
    <property type="entry name" value="FDX_ACB"/>
    <property type="match status" value="1"/>
</dbReference>
<dbReference type="InterPro" id="IPR004532">
    <property type="entry name" value="Phe-tRNA-ligase_IIc_bsu_bact"/>
</dbReference>
<feature type="domain" description="FDX-ACB" evidence="18">
    <location>
        <begin position="705"/>
        <end position="798"/>
    </location>
</feature>
<dbReference type="Pfam" id="PF03483">
    <property type="entry name" value="B3_4"/>
    <property type="match status" value="1"/>
</dbReference>
<dbReference type="CDD" id="cd00769">
    <property type="entry name" value="PheRS_beta_core"/>
    <property type="match status" value="1"/>
</dbReference>
<evidence type="ECO:0000259" key="17">
    <source>
        <dbReference type="PROSITE" id="PS50886"/>
    </source>
</evidence>
<feature type="binding site" evidence="15">
    <location>
        <position position="458"/>
    </location>
    <ligand>
        <name>Mg(2+)</name>
        <dbReference type="ChEBI" id="CHEBI:18420"/>
        <note>shared with alpha subunit</note>
    </ligand>
</feature>
<dbReference type="AlphaFoldDB" id="A0A2W5TK93"/>
<comment type="subunit">
    <text evidence="3 15">Tetramer of two alpha and two beta subunits.</text>
</comment>
<keyword evidence="8 15" id="KW-0547">Nucleotide-binding</keyword>
<keyword evidence="6 15" id="KW-0436">Ligase</keyword>
<organism evidence="20 21">
    <name type="scientific">Archangium gephyra</name>
    <dbReference type="NCBI Taxonomy" id="48"/>
    <lineage>
        <taxon>Bacteria</taxon>
        <taxon>Pseudomonadati</taxon>
        <taxon>Myxococcota</taxon>
        <taxon>Myxococcia</taxon>
        <taxon>Myxococcales</taxon>
        <taxon>Cystobacterineae</taxon>
        <taxon>Archangiaceae</taxon>
        <taxon>Archangium</taxon>
    </lineage>
</organism>
<evidence type="ECO:0000256" key="10">
    <source>
        <dbReference type="ARBA" id="ARBA00022842"/>
    </source>
</evidence>
<dbReference type="Gene3D" id="2.40.50.140">
    <property type="entry name" value="Nucleic acid-binding proteins"/>
    <property type="match status" value="1"/>
</dbReference>
<dbReference type="PANTHER" id="PTHR10947">
    <property type="entry name" value="PHENYLALANYL-TRNA SYNTHETASE BETA CHAIN AND LEUCINE-RICH REPEAT-CONTAINING PROTEIN 47"/>
    <property type="match status" value="1"/>
</dbReference>
<dbReference type="InterPro" id="IPR005121">
    <property type="entry name" value="Fdx_antiC-bd"/>
</dbReference>
<dbReference type="Pfam" id="PF03147">
    <property type="entry name" value="FDX-ACB"/>
    <property type="match status" value="1"/>
</dbReference>
<dbReference type="SMART" id="SM00873">
    <property type="entry name" value="B3_4"/>
    <property type="match status" value="1"/>
</dbReference>
<dbReference type="Pfam" id="PF01588">
    <property type="entry name" value="tRNA_bind"/>
    <property type="match status" value="1"/>
</dbReference>
<dbReference type="SUPFAM" id="SSF54991">
    <property type="entry name" value="Anticodon-binding domain of PheRS"/>
    <property type="match status" value="1"/>
</dbReference>
<feature type="binding site" evidence="15">
    <location>
        <position position="462"/>
    </location>
    <ligand>
        <name>Mg(2+)</name>
        <dbReference type="ChEBI" id="CHEBI:18420"/>
        <note>shared with alpha subunit</note>
    </ligand>
</feature>
<protein>
    <recommendedName>
        <fullName evidence="15">Phenylalanine--tRNA ligase beta subunit</fullName>
        <ecNumber evidence="15">6.1.1.20</ecNumber>
    </recommendedName>
    <alternativeName>
        <fullName evidence="15">Phenylalanyl-tRNA synthetase beta subunit</fullName>
        <shortName evidence="15">PheRS</shortName>
    </alternativeName>
</protein>
<feature type="domain" description="TRNA-binding" evidence="17">
    <location>
        <begin position="39"/>
        <end position="148"/>
    </location>
</feature>
<dbReference type="InterPro" id="IPR002547">
    <property type="entry name" value="tRNA-bd_dom"/>
</dbReference>
<comment type="subcellular location">
    <subcellularLocation>
        <location evidence="1 15">Cytoplasm</location>
    </subcellularLocation>
</comment>
<dbReference type="GO" id="GO:0009328">
    <property type="term" value="C:phenylalanine-tRNA ligase complex"/>
    <property type="evidence" value="ECO:0007669"/>
    <property type="project" value="TreeGrafter"/>
</dbReference>
<dbReference type="EC" id="6.1.1.20" evidence="15"/>
<dbReference type="GO" id="GO:0000287">
    <property type="term" value="F:magnesium ion binding"/>
    <property type="evidence" value="ECO:0007669"/>
    <property type="project" value="UniProtKB-UniRule"/>
</dbReference>
<dbReference type="GO" id="GO:0000049">
    <property type="term" value="F:tRNA binding"/>
    <property type="evidence" value="ECO:0007669"/>
    <property type="project" value="UniProtKB-UniRule"/>
</dbReference>
<dbReference type="SUPFAM" id="SSF50249">
    <property type="entry name" value="Nucleic acid-binding proteins"/>
    <property type="match status" value="1"/>
</dbReference>
<keyword evidence="4 15" id="KW-0963">Cytoplasm</keyword>
<evidence type="ECO:0000313" key="21">
    <source>
        <dbReference type="Proteomes" id="UP000249061"/>
    </source>
</evidence>
<evidence type="ECO:0000256" key="4">
    <source>
        <dbReference type="ARBA" id="ARBA00022490"/>
    </source>
</evidence>
<evidence type="ECO:0000256" key="14">
    <source>
        <dbReference type="ARBA" id="ARBA00049255"/>
    </source>
</evidence>
<keyword evidence="10 15" id="KW-0460">Magnesium</keyword>
<dbReference type="NCBIfam" id="NF045760">
    <property type="entry name" value="YtpR"/>
    <property type="match status" value="1"/>
</dbReference>
<evidence type="ECO:0000256" key="12">
    <source>
        <dbReference type="ARBA" id="ARBA00022917"/>
    </source>
</evidence>
<dbReference type="GO" id="GO:0006432">
    <property type="term" value="P:phenylalanyl-tRNA aminoacylation"/>
    <property type="evidence" value="ECO:0007669"/>
    <property type="project" value="UniProtKB-UniRule"/>
</dbReference>
<dbReference type="HAMAP" id="MF_00283">
    <property type="entry name" value="Phe_tRNA_synth_beta1"/>
    <property type="match status" value="1"/>
</dbReference>
<comment type="caution">
    <text evidence="20">The sequence shown here is derived from an EMBL/GenBank/DDBJ whole genome shotgun (WGS) entry which is preliminary data.</text>
</comment>
<dbReference type="InterPro" id="IPR005147">
    <property type="entry name" value="tRNA_synthase_B5-dom"/>
</dbReference>
<evidence type="ECO:0000256" key="7">
    <source>
        <dbReference type="ARBA" id="ARBA00022723"/>
    </source>
</evidence>
<dbReference type="SMART" id="SM00874">
    <property type="entry name" value="B5"/>
    <property type="match status" value="1"/>
</dbReference>
<reference evidence="20 21" key="1">
    <citation type="submission" date="2017-08" db="EMBL/GenBank/DDBJ databases">
        <title>Infants hospitalized years apart are colonized by the same room-sourced microbial strains.</title>
        <authorList>
            <person name="Brooks B."/>
            <person name="Olm M.R."/>
            <person name="Firek B.A."/>
            <person name="Baker R."/>
            <person name="Thomas B.C."/>
            <person name="Morowitz M.J."/>
            <person name="Banfield J.F."/>
        </authorList>
    </citation>
    <scope>NUCLEOTIDE SEQUENCE [LARGE SCALE GENOMIC DNA]</scope>
    <source>
        <strain evidence="20">S2_003_000_R2_14</strain>
    </source>
</reference>
<evidence type="ECO:0000256" key="16">
    <source>
        <dbReference type="PROSITE-ProRule" id="PRU00209"/>
    </source>
</evidence>
<dbReference type="GO" id="GO:0004826">
    <property type="term" value="F:phenylalanine-tRNA ligase activity"/>
    <property type="evidence" value="ECO:0007669"/>
    <property type="project" value="UniProtKB-UniRule"/>
</dbReference>
<keyword evidence="11 16" id="KW-0694">RNA-binding</keyword>
<dbReference type="NCBIfam" id="TIGR00472">
    <property type="entry name" value="pheT_bact"/>
    <property type="match status" value="1"/>
</dbReference>
<evidence type="ECO:0000256" key="13">
    <source>
        <dbReference type="ARBA" id="ARBA00023146"/>
    </source>
</evidence>
<gene>
    <name evidence="15" type="primary">pheT</name>
    <name evidence="20" type="ORF">DI536_06765</name>
</gene>
<dbReference type="FunFam" id="3.30.70.380:FF:000001">
    <property type="entry name" value="Phenylalanine--tRNA ligase beta subunit"/>
    <property type="match status" value="1"/>
</dbReference>
<feature type="domain" description="B5" evidence="19">
    <location>
        <begin position="402"/>
        <end position="474"/>
    </location>
</feature>
<evidence type="ECO:0000256" key="9">
    <source>
        <dbReference type="ARBA" id="ARBA00022840"/>
    </source>
</evidence>
<dbReference type="Gene3D" id="3.50.40.10">
    <property type="entry name" value="Phenylalanyl-trna Synthetase, Chain B, domain 3"/>
    <property type="match status" value="1"/>
</dbReference>
<dbReference type="InterPro" id="IPR045060">
    <property type="entry name" value="Phe-tRNA-ligase_IIc_bsu"/>
</dbReference>
<evidence type="ECO:0000256" key="1">
    <source>
        <dbReference type="ARBA" id="ARBA00004496"/>
    </source>
</evidence>
<feature type="binding site" evidence="15">
    <location>
        <position position="461"/>
    </location>
    <ligand>
        <name>Mg(2+)</name>
        <dbReference type="ChEBI" id="CHEBI:18420"/>
        <note>shared with alpha subunit</note>
    </ligand>
</feature>
<dbReference type="SUPFAM" id="SSF55681">
    <property type="entry name" value="Class II aaRS and biotin synthetases"/>
    <property type="match status" value="1"/>
</dbReference>
<dbReference type="PROSITE" id="PS51483">
    <property type="entry name" value="B5"/>
    <property type="match status" value="1"/>
</dbReference>
<dbReference type="InterPro" id="IPR005146">
    <property type="entry name" value="B3/B4_tRNA-bd"/>
</dbReference>
<dbReference type="InterPro" id="IPR045864">
    <property type="entry name" value="aa-tRNA-synth_II/BPL/LPL"/>
</dbReference>
<evidence type="ECO:0000256" key="6">
    <source>
        <dbReference type="ARBA" id="ARBA00022598"/>
    </source>
</evidence>
<evidence type="ECO:0000256" key="5">
    <source>
        <dbReference type="ARBA" id="ARBA00022555"/>
    </source>
</evidence>
<dbReference type="Gene3D" id="3.30.70.380">
    <property type="entry name" value="Ferrodoxin-fold anticodon-binding domain"/>
    <property type="match status" value="1"/>
</dbReference>
<dbReference type="CDD" id="cd02796">
    <property type="entry name" value="tRNA_bind_bactPheRS"/>
    <property type="match status" value="1"/>
</dbReference>
<dbReference type="InterPro" id="IPR009061">
    <property type="entry name" value="DNA-bd_dom_put_sf"/>
</dbReference>
<accession>A0A2W5TK93</accession>
<evidence type="ECO:0000256" key="2">
    <source>
        <dbReference type="ARBA" id="ARBA00008653"/>
    </source>
</evidence>
<evidence type="ECO:0000259" key="18">
    <source>
        <dbReference type="PROSITE" id="PS51447"/>
    </source>
</evidence>
<dbReference type="PROSITE" id="PS50886">
    <property type="entry name" value="TRBD"/>
    <property type="match status" value="1"/>
</dbReference>
<dbReference type="Pfam" id="PF17759">
    <property type="entry name" value="tRNA_synthFbeta"/>
    <property type="match status" value="1"/>
</dbReference>
<evidence type="ECO:0000313" key="20">
    <source>
        <dbReference type="EMBL" id="PZR15999.1"/>
    </source>
</evidence>
<comment type="similarity">
    <text evidence="2 15">Belongs to the phenylalanyl-tRNA synthetase beta subunit family. Type 1 subfamily.</text>
</comment>
<dbReference type="SMART" id="SM00896">
    <property type="entry name" value="FDX-ACB"/>
    <property type="match status" value="1"/>
</dbReference>
<evidence type="ECO:0000256" key="11">
    <source>
        <dbReference type="ARBA" id="ARBA00022884"/>
    </source>
</evidence>
<dbReference type="FunFam" id="2.40.50.140:FF:000045">
    <property type="entry name" value="Phenylalanine--tRNA ligase beta subunit"/>
    <property type="match status" value="1"/>
</dbReference>
<keyword evidence="12 15" id="KW-0648">Protein biosynthesis</keyword>
<dbReference type="SUPFAM" id="SSF56037">
    <property type="entry name" value="PheT/TilS domain"/>
    <property type="match status" value="1"/>
</dbReference>
<dbReference type="InterPro" id="IPR033714">
    <property type="entry name" value="tRNA_bind_bactPheRS"/>
</dbReference>
<evidence type="ECO:0000256" key="15">
    <source>
        <dbReference type="HAMAP-Rule" id="MF_00283"/>
    </source>
</evidence>
<name>A0A2W5TK93_9BACT</name>
<dbReference type="Pfam" id="PF03484">
    <property type="entry name" value="B5"/>
    <property type="match status" value="1"/>
</dbReference>
<dbReference type="Proteomes" id="UP000249061">
    <property type="component" value="Unassembled WGS sequence"/>
</dbReference>
<dbReference type="InterPro" id="IPR041616">
    <property type="entry name" value="PheRS_beta_core"/>
</dbReference>
<sequence length="799" mass="85718">MKISLKWLKDYVQLPDSVDELAKKLTMAGLEIEGIDSPGRALGGVVVAQILASEKHPNADKLSVTKIDDGSGAPLQVVCGAKNYKVGDKVPLAKVGAALPGGMKIGKAKMRDVESFGMLCSSKELGITEESSGLLILDPALKVGTPIAEALGLDDVIFEVNVTPNRSDALSHLGIAREVSTLLGVPLTKPEVKLNESSVDASSKVKITIDDSDRCWRYAGRVIEGVTVKQSPGWMQERLKAAGMRAINNLVDITNYVMLEYGQPLHAFDLDRVGGSQIVVRTAKAGEKLKTLDGKDRVLNAEDLLICDEKNPLVIAGVMGGESSEVTEKTTRVLLECATFQPATVRRSSKRHALHTESSHRFERGTDVSVVPEVIDRAAALIAELGGGTVLKGSVDVYANKKEPRVVTLRTERVGEVLGTPVSADECNRVLTSLGFVSKGDGKWLVPQVRVDVSIEEDLIEEIARIRGFEAIPAALPRGLSTLEPERPWVTAERRIRSALSGEGLDEVVNYSFVAPAELAAFQADASVINVANPLSVEQQAMRTTLFASLVPNVARSARHQAGGVRFYEIARSYVPNEKGGEGSTPVAKETLQVAGALWGLRHGDRTWTEKDANVDFYDARGAVEAVLAALNIEGAVFEALDSPWYHPRASASVRVGKKVIGTLGELHPRAQKKLDAPTGVFLFQLEVEALLSLATLVPQYASLSKFPSVLRDLAVVVDAQVSAEQVRGVILEVGKPLVADARIFDVFTGVQVGAGRKNLAFALEYKSPDKTLTDAEVVDAHAKIVAEVTKRVGGALRA</sequence>
<dbReference type="FunFam" id="3.50.40.10:FF:000001">
    <property type="entry name" value="Phenylalanine--tRNA ligase beta subunit"/>
    <property type="match status" value="1"/>
</dbReference>
<dbReference type="InterPro" id="IPR012340">
    <property type="entry name" value="NA-bd_OB-fold"/>
</dbReference>
<comment type="cofactor">
    <cofactor evidence="15">
        <name>Mg(2+)</name>
        <dbReference type="ChEBI" id="CHEBI:18420"/>
    </cofactor>
    <text evidence="15">Binds 2 magnesium ions per tetramer.</text>
</comment>
<evidence type="ECO:0000256" key="3">
    <source>
        <dbReference type="ARBA" id="ARBA00011209"/>
    </source>
</evidence>
<dbReference type="EMBL" id="QFQP01000004">
    <property type="protein sequence ID" value="PZR15999.1"/>
    <property type="molecule type" value="Genomic_DNA"/>
</dbReference>
<dbReference type="InterPro" id="IPR020825">
    <property type="entry name" value="Phe-tRNA_synthase-like_B3/B4"/>
</dbReference>
<evidence type="ECO:0000259" key="19">
    <source>
        <dbReference type="PROSITE" id="PS51483"/>
    </source>
</evidence>
<keyword evidence="9 15" id="KW-0067">ATP-binding</keyword>
<dbReference type="GO" id="GO:0005524">
    <property type="term" value="F:ATP binding"/>
    <property type="evidence" value="ECO:0007669"/>
    <property type="project" value="UniProtKB-UniRule"/>
</dbReference>
<dbReference type="PANTHER" id="PTHR10947:SF0">
    <property type="entry name" value="PHENYLALANINE--TRNA LIGASE BETA SUBUNIT"/>
    <property type="match status" value="1"/>
</dbReference>
<proteinExistence type="inferred from homology"/>
<evidence type="ECO:0000256" key="8">
    <source>
        <dbReference type="ARBA" id="ARBA00022741"/>
    </source>
</evidence>
<dbReference type="SUPFAM" id="SSF46955">
    <property type="entry name" value="Putative DNA-binding domain"/>
    <property type="match status" value="1"/>
</dbReference>
<comment type="catalytic activity">
    <reaction evidence="14 15">
        <text>tRNA(Phe) + L-phenylalanine + ATP = L-phenylalanyl-tRNA(Phe) + AMP + diphosphate + H(+)</text>
        <dbReference type="Rhea" id="RHEA:19413"/>
        <dbReference type="Rhea" id="RHEA-COMP:9668"/>
        <dbReference type="Rhea" id="RHEA-COMP:9699"/>
        <dbReference type="ChEBI" id="CHEBI:15378"/>
        <dbReference type="ChEBI" id="CHEBI:30616"/>
        <dbReference type="ChEBI" id="CHEBI:33019"/>
        <dbReference type="ChEBI" id="CHEBI:58095"/>
        <dbReference type="ChEBI" id="CHEBI:78442"/>
        <dbReference type="ChEBI" id="CHEBI:78531"/>
        <dbReference type="ChEBI" id="CHEBI:456215"/>
        <dbReference type="EC" id="6.1.1.20"/>
    </reaction>
</comment>
<dbReference type="Gene3D" id="3.30.56.10">
    <property type="match status" value="2"/>
</dbReference>
<keyword evidence="13 15" id="KW-0030">Aminoacyl-tRNA synthetase</keyword>
<keyword evidence="5 16" id="KW-0820">tRNA-binding</keyword>
<keyword evidence="7 15" id="KW-0479">Metal-binding</keyword>
<feature type="binding site" evidence="15">
    <location>
        <position position="452"/>
    </location>
    <ligand>
        <name>Mg(2+)</name>
        <dbReference type="ChEBI" id="CHEBI:18420"/>
        <note>shared with alpha subunit</note>
    </ligand>
</feature>
<dbReference type="Gene3D" id="3.30.930.10">
    <property type="entry name" value="Bira Bifunctional Protein, Domain 2"/>
    <property type="match status" value="1"/>
</dbReference>